<reference evidence="2 3" key="1">
    <citation type="submission" date="2017-12" db="EMBL/GenBank/DDBJ databases">
        <title>Taxonomic description and draft genome of Pradoshia cofamensis Gen. nov., sp. nov., a thermotolerant bacillale isolated from anterior gut of earthworm Eisenia fetida.</title>
        <authorList>
            <person name="Saha T."/>
            <person name="Chakraborty R."/>
        </authorList>
    </citation>
    <scope>NUCLEOTIDE SEQUENCE [LARGE SCALE GENOMIC DNA]</scope>
    <source>
        <strain evidence="2 3">EAG3</strain>
    </source>
</reference>
<keyword evidence="3" id="KW-1185">Reference proteome</keyword>
<feature type="transmembrane region" description="Helical" evidence="1">
    <location>
        <begin position="7"/>
        <end position="29"/>
    </location>
</feature>
<organism evidence="2 3">
    <name type="scientific">Pradoshia eiseniae</name>
    <dbReference type="NCBI Taxonomy" id="2064768"/>
    <lineage>
        <taxon>Bacteria</taxon>
        <taxon>Bacillati</taxon>
        <taxon>Bacillota</taxon>
        <taxon>Bacilli</taxon>
        <taxon>Bacillales</taxon>
        <taxon>Bacillaceae</taxon>
        <taxon>Pradoshia</taxon>
    </lineage>
</organism>
<evidence type="ECO:0000313" key="2">
    <source>
        <dbReference type="EMBL" id="PQD97068.1"/>
    </source>
</evidence>
<keyword evidence="1" id="KW-0472">Membrane</keyword>
<gene>
    <name evidence="2" type="ORF">CYL18_04120</name>
</gene>
<comment type="caution">
    <text evidence="2">The sequence shown here is derived from an EMBL/GenBank/DDBJ whole genome shotgun (WGS) entry which is preliminary data.</text>
</comment>
<keyword evidence="1" id="KW-0812">Transmembrane</keyword>
<proteinExistence type="predicted"/>
<feature type="transmembrane region" description="Helical" evidence="1">
    <location>
        <begin position="35"/>
        <end position="55"/>
    </location>
</feature>
<protein>
    <submittedName>
        <fullName evidence="2">Uncharacterized protein</fullName>
    </submittedName>
</protein>
<dbReference type="RefSeq" id="WP_104848162.1">
    <property type="nucleotide sequence ID" value="NZ_PKOZ01000001.1"/>
</dbReference>
<accession>A0A2S7N4V9</accession>
<dbReference type="EMBL" id="PKOZ01000001">
    <property type="protein sequence ID" value="PQD97068.1"/>
    <property type="molecule type" value="Genomic_DNA"/>
</dbReference>
<evidence type="ECO:0000256" key="1">
    <source>
        <dbReference type="SAM" id="Phobius"/>
    </source>
</evidence>
<keyword evidence="1" id="KW-1133">Transmembrane helix</keyword>
<evidence type="ECO:0000313" key="3">
    <source>
        <dbReference type="Proteomes" id="UP000239663"/>
    </source>
</evidence>
<dbReference type="AlphaFoldDB" id="A0A2S7N4V9"/>
<dbReference type="Proteomes" id="UP000239663">
    <property type="component" value="Unassembled WGS sequence"/>
</dbReference>
<name>A0A2S7N4V9_9BACI</name>
<dbReference type="OrthoDB" id="2897504at2"/>
<sequence length="64" mass="7444">MKENVKVAWIASWFALVGQLIIFMSIAIIANDWRYLMWSFIVAIMAGVPCMIHTWQTQKKAKQD</sequence>